<sequence>MKKVKKQYEGFKNHYIDSIKLKLQQMFGMDLRSIAFFRIVMALCVIGDVLERMIDLRVMYTEDGFMPRNLVVTMLSKYDLYPIHLLHSSWYMQFAFFWLHIGFALMMLIGYRTRTFSFLTWYMTISLQTYNIIINHSGDVFFRMMLFINIFLPSGDLYSIDSSTFSNENQKPPLQPKHSISHHHPCQLTPNYSNRRYRYLSFATLAILVQMGSMYVASYFYKTGAEWKNGEAAYYAISMEFFATDLARFLLNYRELLRWSTLAVLKWELYGIFFMSIPFFTDYFRLFAAFGFFMLHVGFVSCLKLGLFFYVTAGAQVINIPPFVWDNIFNWLDKRILKGQRPLKVYYNTTSPLSQYTTLVLKTFFILPNTVEFSPMETMVPDDCISLKPIITPSIETDEDQEFVDNNGKLVNNGNSLLNSKSNTKLKYFYDDWLITIDEKGIKKTNLQGLMLVWSKSPLLFPLAWIYGIALSNFTNGFVSKILQYVHVKSQQSQIGENVISLYQKKKNLAKKPSRYICLTNNLIMAFMCWFILAYNLDGFDINIGIKPVHFQMARLLSFDQNWKMFSPSPPKNTWWNVIHGKLQDGTEVELFKNEGLFNFEINTDVNFDKPVPFKASFGNHRWFKFWENGFYRHDGKANVVRLDFGRFICREFNSRHFGNQRLEEFKIYYVYYNLNVDGTHTSTEILPQSEHIC</sequence>
<evidence type="ECO:0000256" key="4">
    <source>
        <dbReference type="ARBA" id="ARBA00023136"/>
    </source>
</evidence>
<reference evidence="7 8" key="1">
    <citation type="submission" date="2015-12" db="EMBL/GenBank/DDBJ databases">
        <title>Dictyostelia acquired genes for synthesis and detection of signals that induce cell-type specialization by lateral gene transfer from prokaryotes.</title>
        <authorList>
            <person name="Gloeckner G."/>
            <person name="Schaap P."/>
        </authorList>
    </citation>
    <scope>NUCLEOTIDE SEQUENCE [LARGE SCALE GENOMIC DNA]</scope>
    <source>
        <strain evidence="7 8">TK</strain>
    </source>
</reference>
<evidence type="ECO:0000256" key="2">
    <source>
        <dbReference type="ARBA" id="ARBA00022692"/>
    </source>
</evidence>
<keyword evidence="8" id="KW-1185">Reference proteome</keyword>
<name>A0A152A7J5_TIELA</name>
<feature type="domain" description="HTTM-like" evidence="6">
    <location>
        <begin position="26"/>
        <end position="324"/>
    </location>
</feature>
<dbReference type="SMART" id="SM00752">
    <property type="entry name" value="HTTM"/>
    <property type="match status" value="1"/>
</dbReference>
<feature type="transmembrane region" description="Helical" evidence="5">
    <location>
        <begin position="140"/>
        <end position="160"/>
    </location>
</feature>
<evidence type="ECO:0000256" key="1">
    <source>
        <dbReference type="ARBA" id="ARBA00004127"/>
    </source>
</evidence>
<evidence type="ECO:0000256" key="3">
    <source>
        <dbReference type="ARBA" id="ARBA00022989"/>
    </source>
</evidence>
<accession>A0A152A7J5</accession>
<dbReference type="InParanoid" id="A0A152A7J5"/>
<dbReference type="GO" id="GO:0012505">
    <property type="term" value="C:endomembrane system"/>
    <property type="evidence" value="ECO:0007669"/>
    <property type="project" value="UniProtKB-SubCell"/>
</dbReference>
<proteinExistence type="predicted"/>
<gene>
    <name evidence="7" type="ORF">DLAC_00988</name>
</gene>
<organism evidence="7 8">
    <name type="scientific">Tieghemostelium lacteum</name>
    <name type="common">Slime mold</name>
    <name type="synonym">Dictyostelium lacteum</name>
    <dbReference type="NCBI Taxonomy" id="361077"/>
    <lineage>
        <taxon>Eukaryota</taxon>
        <taxon>Amoebozoa</taxon>
        <taxon>Evosea</taxon>
        <taxon>Eumycetozoa</taxon>
        <taxon>Dictyostelia</taxon>
        <taxon>Dictyosteliales</taxon>
        <taxon>Raperosteliaceae</taxon>
        <taxon>Tieghemostelium</taxon>
    </lineage>
</organism>
<feature type="transmembrane region" description="Helical" evidence="5">
    <location>
        <begin position="199"/>
        <end position="221"/>
    </location>
</feature>
<evidence type="ECO:0000313" key="7">
    <source>
        <dbReference type="EMBL" id="KYR02174.1"/>
    </source>
</evidence>
<protein>
    <recommendedName>
        <fullName evidence="6">HTTM-like domain-containing protein</fullName>
    </recommendedName>
</protein>
<feature type="transmembrane region" description="Helical" evidence="5">
    <location>
        <begin position="286"/>
        <end position="311"/>
    </location>
</feature>
<dbReference type="OrthoDB" id="15875at2759"/>
<dbReference type="AlphaFoldDB" id="A0A152A7J5"/>
<feature type="transmembrane region" description="Helical" evidence="5">
    <location>
        <begin position="263"/>
        <end position="280"/>
    </location>
</feature>
<evidence type="ECO:0000259" key="6">
    <source>
        <dbReference type="SMART" id="SM00752"/>
    </source>
</evidence>
<dbReference type="PANTHER" id="PTHR39535:SF3">
    <property type="entry name" value="HTTM DOMAIN-CONTAINING PROTEIN"/>
    <property type="match status" value="1"/>
</dbReference>
<dbReference type="InterPro" id="IPR052964">
    <property type="entry name" value="Sporulation_signal_mat"/>
</dbReference>
<dbReference type="InterPro" id="IPR011020">
    <property type="entry name" value="HTTM-like"/>
</dbReference>
<evidence type="ECO:0000313" key="8">
    <source>
        <dbReference type="Proteomes" id="UP000076078"/>
    </source>
</evidence>
<dbReference type="EMBL" id="LODT01000004">
    <property type="protein sequence ID" value="KYR02174.1"/>
    <property type="molecule type" value="Genomic_DNA"/>
</dbReference>
<comment type="subcellular location">
    <subcellularLocation>
        <location evidence="1">Endomembrane system</location>
        <topology evidence="1">Multi-pass membrane protein</topology>
    </subcellularLocation>
</comment>
<evidence type="ECO:0000256" key="5">
    <source>
        <dbReference type="SAM" id="Phobius"/>
    </source>
</evidence>
<comment type="caution">
    <text evidence="7">The sequence shown here is derived from an EMBL/GenBank/DDBJ whole genome shotgun (WGS) entry which is preliminary data.</text>
</comment>
<feature type="transmembrane region" description="Helical" evidence="5">
    <location>
        <begin position="516"/>
        <end position="537"/>
    </location>
</feature>
<feature type="transmembrane region" description="Helical" evidence="5">
    <location>
        <begin position="31"/>
        <end position="50"/>
    </location>
</feature>
<dbReference type="PANTHER" id="PTHR39535">
    <property type="entry name" value="SPORULATION-DELAYING PROTEIN SDPB"/>
    <property type="match status" value="1"/>
</dbReference>
<keyword evidence="4 5" id="KW-0472">Membrane</keyword>
<keyword evidence="3 5" id="KW-1133">Transmembrane helix</keyword>
<keyword evidence="2 5" id="KW-0812">Transmembrane</keyword>
<feature type="transmembrane region" description="Helical" evidence="5">
    <location>
        <begin position="90"/>
        <end position="109"/>
    </location>
</feature>
<dbReference type="Proteomes" id="UP000076078">
    <property type="component" value="Unassembled WGS sequence"/>
</dbReference>